<feature type="region of interest" description="Disordered" evidence="1">
    <location>
        <begin position="1"/>
        <end position="29"/>
    </location>
</feature>
<dbReference type="AlphaFoldDB" id="A0A0B6YBJ1"/>
<feature type="non-terminal residue" evidence="2">
    <location>
        <position position="1"/>
    </location>
</feature>
<organism evidence="2">
    <name type="scientific">Arion vulgaris</name>
    <dbReference type="NCBI Taxonomy" id="1028688"/>
    <lineage>
        <taxon>Eukaryota</taxon>
        <taxon>Metazoa</taxon>
        <taxon>Spiralia</taxon>
        <taxon>Lophotrochozoa</taxon>
        <taxon>Mollusca</taxon>
        <taxon>Gastropoda</taxon>
        <taxon>Heterobranchia</taxon>
        <taxon>Euthyneura</taxon>
        <taxon>Panpulmonata</taxon>
        <taxon>Eupulmonata</taxon>
        <taxon>Stylommatophora</taxon>
        <taxon>Helicina</taxon>
        <taxon>Arionoidea</taxon>
        <taxon>Arionidae</taxon>
        <taxon>Arion</taxon>
    </lineage>
</organism>
<name>A0A0B6YBJ1_9EUPU</name>
<evidence type="ECO:0000256" key="1">
    <source>
        <dbReference type="SAM" id="MobiDB-lite"/>
    </source>
</evidence>
<dbReference type="EMBL" id="HACG01006326">
    <property type="protein sequence ID" value="CEK53191.1"/>
    <property type="molecule type" value="Transcribed_RNA"/>
</dbReference>
<sequence length="98" mass="11226">LNSTNNNSHFINGTGELNGKNSGGIENDVSDEETDIVKEFEQFREFVKNARLTSRPKIEAVPFDDSGLCEAKEETLLPTKVDREEEREEFHTRYSIFD</sequence>
<reference evidence="2" key="1">
    <citation type="submission" date="2014-12" db="EMBL/GenBank/DDBJ databases">
        <title>Insight into the proteome of Arion vulgaris.</title>
        <authorList>
            <person name="Aradska J."/>
            <person name="Bulat T."/>
            <person name="Smidak R."/>
            <person name="Sarate P."/>
            <person name="Gangsoo J."/>
            <person name="Sialana F."/>
            <person name="Bilban M."/>
            <person name="Lubec G."/>
        </authorList>
    </citation>
    <scope>NUCLEOTIDE SEQUENCE</scope>
    <source>
        <tissue evidence="2">Skin</tissue>
    </source>
</reference>
<accession>A0A0B6YBJ1</accession>
<gene>
    <name evidence="2" type="primary">ORF19380</name>
</gene>
<feature type="non-terminal residue" evidence="2">
    <location>
        <position position="98"/>
    </location>
</feature>
<proteinExistence type="predicted"/>
<feature type="compositionally biased region" description="Polar residues" evidence="1">
    <location>
        <begin position="1"/>
        <end position="11"/>
    </location>
</feature>
<evidence type="ECO:0000313" key="2">
    <source>
        <dbReference type="EMBL" id="CEK53191.1"/>
    </source>
</evidence>
<protein>
    <submittedName>
        <fullName evidence="2">Uncharacterized protein</fullName>
    </submittedName>
</protein>